<reference evidence="1" key="1">
    <citation type="submission" date="2022-11" db="EMBL/GenBank/DDBJ databases">
        <title>Genome Sequence of Nemania bipapillata.</title>
        <authorList>
            <person name="Buettner E."/>
        </authorList>
    </citation>
    <scope>NUCLEOTIDE SEQUENCE</scope>
    <source>
        <strain evidence="1">CP14</strain>
    </source>
</reference>
<protein>
    <submittedName>
        <fullName evidence="1">Uncharacterized protein</fullName>
    </submittedName>
</protein>
<comment type="caution">
    <text evidence="1">The sequence shown here is derived from an EMBL/GenBank/DDBJ whole genome shotgun (WGS) entry which is preliminary data.</text>
</comment>
<evidence type="ECO:0000313" key="2">
    <source>
        <dbReference type="Proteomes" id="UP001153334"/>
    </source>
</evidence>
<accession>A0ACC2IVJ4</accession>
<evidence type="ECO:0000313" key="1">
    <source>
        <dbReference type="EMBL" id="KAJ8119174.1"/>
    </source>
</evidence>
<organism evidence="1 2">
    <name type="scientific">Nemania bipapillata</name>
    <dbReference type="NCBI Taxonomy" id="110536"/>
    <lineage>
        <taxon>Eukaryota</taxon>
        <taxon>Fungi</taxon>
        <taxon>Dikarya</taxon>
        <taxon>Ascomycota</taxon>
        <taxon>Pezizomycotina</taxon>
        <taxon>Sordariomycetes</taxon>
        <taxon>Xylariomycetidae</taxon>
        <taxon>Xylariales</taxon>
        <taxon>Xylariaceae</taxon>
        <taxon>Nemania</taxon>
    </lineage>
</organism>
<dbReference type="Proteomes" id="UP001153334">
    <property type="component" value="Unassembled WGS sequence"/>
</dbReference>
<keyword evidence="2" id="KW-1185">Reference proteome</keyword>
<dbReference type="EMBL" id="JAPESX010000947">
    <property type="protein sequence ID" value="KAJ8119174.1"/>
    <property type="molecule type" value="Genomic_DNA"/>
</dbReference>
<sequence length="2369" mass="258397">MGQYFDDRVPTDALDPACIVGIGCRLPGGIRSTSELWDFLVQKKSAQGSVPKERFNIGGFYHPDGSRRAGTIDSHGGYFLNEDIREFENDFFSINNLEAKYGNFTVDFQSMQTRDPDYLHRYHPTGTVTAIMANRISHIFNLHGPSFTLDTACSSSLVCLHTAVAALQNGECDGAIVAGANLINGIEQHMATVKGGVISPTSTCHTFDVAADGYGRAEAVSAVYLKRLSSAVRDRDSIRVVIRGTAINANGRTPGIILPSADLQEAVIRKAYRAAGISPVDTDYIECHGTGTAVGDPIEIDGISRCFGLKSGHPLMIGAIKPNVGHSFLVSEAASALSAVIKVILAFEHGNIPPTRGPREFNPKLPLDSANMKIVTELEDWPRDIRRASINAFGFGGANAHAILESYDSYCGGTAYKTNLAATPIRCGRHILLPYSAASSKALLQRREHVVRAIQDHTSQANGLQNLAYTLSERRSHFKHRGFIVCDGSADVTASEPNQGRDQPLPIAYICTGQGSQYPGMGKELLLYGPRVFADTIQSLDAVLQSLPAPLKPGWTLSEAMKSPNASDVHSVERSQPLCTAIQIAIIDMLQSWVISPVATLGHSSGEIAAAYAAGRLTAEQALLVAYFRGYAVKKLPTSGGMMAVGLSAEAATALIAEKGLSGQLCVACVNSDESVTLSGDAGAIHSLFQDLQGELFVRVLETNGRGYHSHLMQEVGPLYQELLDKHVFTDRPTEFARSASEVEMVSSVGQSPEETGSVDFHAVCMSDYWRNNLERPVQFNAAMGKVLAGRELHLIEIGPHAALRSAIEHMRKKLGIEDTTPYDSTLLRGRDAELCMKSLAGNLFTSGHGLNWSAVNGWSDDALESFKTIHSLPPYPWDYSAGLMWNESRPSRELRNRVHPRHELLGSAQLAGNGIELSWRNILRLEEVPWIRDHKVETQIVFPAAGYLTMAIEAMSQASNFDSLAPGATFTFRDVNIMTAFVIEEGASAQVAELHTTLAPRKISTSTRSSIWYEFSISSWLADVSTLHCSGSIRVGREEEAASLFSGAVAIGDSIGYETMTTEKWYAKLREKGLCFGPEFRSLTSIRTDSSRIRTSSIAETTLIQRQSQNPESKHPETRYNVSPTVIDACIQAPIMGGTAGNINNLEAYLPTFIPRCIVRAPDVHSVDEKALIHARARITGPGTTEVDSTIYDSQGIPIIHLAEVRLTRYRASAESQTGELGESDLALQRHPCLRVCWEPDLSRLKSENKLAIRRYISRERLYLEDTPGFNGDAALGVLLKLAGHRKPRMNILELSSEPSTHAADFSEVLGKDTAFPRCSSWNVGSLGRDGTIRISSGDLKQFDVIILSEPLFTSPQEFLLHEIRPHIAPNGILIIKSPDAEGQTFQIDGFRQVIADPYWCLMIPSHDEHMFQGREFLILVNKPSDNLRAFSAYLTRYLTDTLGAASVSVIAQSELSSFPVTRETACISLLEAEEKFLATMTAEEMDRLRSLILAVSDIAWITGSALFGEEESNPDLALVPGLSRTMMLEQPLLRFSVLDIGHALERGVHDETMAQSICASIIKCMVPHGDGDDKEFVLADSLLHISRFVPDAKLNELFGYHLGSQGQRTTRMKSLAEASPAQLCIGAAGQTESIHFQELCEPPMGPLPVGFVDVRLKAVGVNAKDIYTMTGRIETREGTLCNEISGVVEAVGAGVRGDISPGDRVVVLAPLHFRTTERVPEWTVYKMLPTESFTAMASLPVAYTTALYALEDCAHLKAGETVLIHAGAGAVGIAAITLAQHIGAIVYTTVSSQQKRDFLVNELNIPESHIFQSRDTSFVADIAKATKGRGVDVVLNSLPGDLMHESWGCVANFGRFVEIGKRELLDAGKLDMRVFLRNATFRAFDLSDLHYDDDGRQRSVLISKMHRVLEMFRSGCLKPIPTTVFDVANIIPAYRYFSTRDRIGKIVISLEDPSSQITVAPPSYQSVFSPDKAYLLIGCLGGLGRSLTRWMMARGARCFVFLGRSGCQKPEAKSLVSRVLDADGECTVVTGDVSNAADVAAAVSACRTLRPSIGGVVQAAMGLHEAIFSNMSHAAWHKAVRPKWSGSWNLHRELVGKHDVDFFVMMSSVSGSVGTATESNYCAANSFLDAFARWQRQQGVPSVSVGLGMISDVGYLHENPGIEALLLRKGIQPLNEAEFLRVIDLAVFSATAKLQSQGDAHILTGLEPLGLRRLMTRGFEVDNDTLRDPRTALISAALMAEQEKKSASGRGIYKLGMGENVPEWLKSVPEPISSGLLQSISSGEQVHDALLELILKRFSDLVLLPLDQMDKTKPLSQYGMDSLIAAEFRAWFWRILKVDVPFLTLLSPTKNLMTLASLAEAELVSKC</sequence>
<proteinExistence type="predicted"/>
<name>A0ACC2IVJ4_9PEZI</name>
<gene>
    <name evidence="1" type="ORF">ONZ43_g3832</name>
</gene>